<dbReference type="GO" id="GO:0005886">
    <property type="term" value="C:plasma membrane"/>
    <property type="evidence" value="ECO:0007669"/>
    <property type="project" value="TreeGrafter"/>
</dbReference>
<feature type="transmembrane region" description="Helical" evidence="10">
    <location>
        <begin position="174"/>
        <end position="196"/>
    </location>
</feature>
<evidence type="ECO:0000259" key="11">
    <source>
        <dbReference type="Pfam" id="PF07885"/>
    </source>
</evidence>
<dbReference type="Proteomes" id="UP000095281">
    <property type="component" value="Unplaced"/>
</dbReference>
<reference evidence="13" key="1">
    <citation type="submission" date="2016-11" db="UniProtKB">
        <authorList>
            <consortium name="WormBaseParasite"/>
        </authorList>
    </citation>
    <scope>IDENTIFICATION</scope>
</reference>
<dbReference type="PRINTS" id="PR01333">
    <property type="entry name" value="2POREKCHANEL"/>
</dbReference>
<feature type="region of interest" description="Disordered" evidence="9">
    <location>
        <begin position="16"/>
        <end position="38"/>
    </location>
</feature>
<evidence type="ECO:0000256" key="4">
    <source>
        <dbReference type="ARBA" id="ARBA00022989"/>
    </source>
</evidence>
<feature type="transmembrane region" description="Helical" evidence="10">
    <location>
        <begin position="449"/>
        <end position="467"/>
    </location>
</feature>
<evidence type="ECO:0000256" key="3">
    <source>
        <dbReference type="ARBA" id="ARBA00022692"/>
    </source>
</evidence>
<evidence type="ECO:0000256" key="2">
    <source>
        <dbReference type="ARBA" id="ARBA00022448"/>
    </source>
</evidence>
<feature type="transmembrane region" description="Helical" evidence="10">
    <location>
        <begin position="473"/>
        <end position="491"/>
    </location>
</feature>
<dbReference type="PANTHER" id="PTHR11003">
    <property type="entry name" value="POTASSIUM CHANNEL, SUBFAMILY K"/>
    <property type="match status" value="1"/>
</dbReference>
<protein>
    <submittedName>
        <fullName evidence="13">Potassium channel domain-containing protein</fullName>
    </submittedName>
</protein>
<proteinExistence type="inferred from homology"/>
<dbReference type="PANTHER" id="PTHR11003:SF61">
    <property type="entry name" value="POTASSIUM CHANNEL DOMAIN-CONTAINING PROTEIN"/>
    <property type="match status" value="1"/>
</dbReference>
<feature type="region of interest" description="Disordered" evidence="9">
    <location>
        <begin position="1338"/>
        <end position="1364"/>
    </location>
</feature>
<feature type="transmembrane region" description="Helical" evidence="10">
    <location>
        <begin position="100"/>
        <end position="117"/>
    </location>
</feature>
<name>A0A1I8BNJ5_MELHA</name>
<sequence>MSSVINIEDVSEVQDVHGVDDGGHGLKPESNQNFRTNISCDDNKNLVNNSTEQLIKSSNDQLTTSKEPLNKENNKIYASCQLILLLLSYLKKSINKTKLFWIVAIYTLVGANLFMWLEIPYDLEIREEARDYHLAIIEFEQAIDCGLPQIETQWTFWMCNYLLKKVFFKFFKIAILYCATIYTTVGYGNIACITISGRIVTIIYAICGIPMMIVVLDQLGTFLLKLMKQINNFIDDLIFFLGVKFNFIHLNNQESFLRYIFICKILSNLKLISNTITLTISEQSLKNNNSSSSISSSSSVSSATLSLKGKLNIYQGKQSLNYAVSKGSLLNNLEPYQIETIIDPRCNLITKKLLSSKTTNKANTETLNKTNNKTQIKLKLNEAKELFLKSSSIAAVQSNNLKNDSIDIEKQNNLNNSKETILEEEEEQSIKSPPQSSSGKSTIKHNPPLFIALIVTTGWIFLAAAIFCLWEEWSYFTSIYFFFISMSTIGFGDITPQHPQYMIMSFFVVIVGLSLVSVCINVVQEKVAQLYMEILNKMLQQYMKACASGDVEALKGAMAGFNSRCKYIMPFISKNQGIRLMSQFKEEARAMGVDLPEIMTELNEETGKPTFCKIFDEKCDERVNQFLEKANHQSKIKKNIHTQTKQLPLQKTHKFFISRAEEMSEKEENDQDKEVETQTETLLNKTLFNNFGIQCSPLMQDNETQYKLPNEILNKLFIDCCTNTFTIPLRNQGIQPEVSCIMRILDDDGSSDEIFNYPIEESAEFSSSGLSALNQNYLSGSSRDDELNERKLSISSKRSQQMKRMEEIEVEDYNNLERKGKSLPKVTIHMASTGRGTTIDNEDDEGDTNLIKKLKQKERRKKSREGLRFMRNVTIQTDNLLNNQLSSQIGCPLCGLIEKGISTDEQELTNKSTQLDKSFDKINLEEFGVQTEYQRFPFHSHGKKIQTNLQMLISRPAQTQLSSTFQKKSLIGEEENIISALEAAAHGSNSQFSNIQKEMFEFKKAFGLEDEEINILREKLFKLKTQNQKAKLQQKQTKEGFGPAFSSSSSDVDGGGYLTKEDKLALLNEIKMIRKEKMNKNWKEEEEESTETEEIDDVLNKTKKKRKLKYQTNKDFTLQISQPKPTQIKSFGRENYEETILDIQLIRSPFFETKYLPQSEERLVFEEVFLSCREPQLKPEERRRRIKKHQQQIILEEKEGLLLLDKLENLDTIFSVMGESGEISTANNVLRNSVSSYGNEQMSQFMNESQVQTELFFELNEAMKLIELANSEGFNLKELINRREEKLKTYQKWTQTDYVESNKQIIDEDKRKKSLMEKMINLWRGKEWKQVSEKETIIEEQQKPSESTNNNSFSKKSSDLKTKKERQLIEKNKEENIKKDELSSKIISLVKKFEKTSISKEKNENKIKLKKIKPKTEEGKITSSSISDEANIVTSGPASLPFDLSDIVLITNKQTGTIEAMRRMPQSNINIKQPKLIPLNSIEWAKLVSLFPELIDDKFVGQRSAVQLQSNTLLVNWQKSLIDVKRKGEGDDIKIIPLNEFIATKQNKDKFKIDEQMPNFDNIEYISWLSSDFGPSTSENLGRQNFELEYYRREEISQLERQKRQMDKMADLAGKEEKTARMVDLSIQTGVLSRVVQTLGEELAEVPDIDSTNIIETLEVDYLTNPAFSIARVPLQMLTMDSGEEEKEI</sequence>
<evidence type="ECO:0000313" key="13">
    <source>
        <dbReference type="WBParaSite" id="MhA1_Contig335.frz3.fgene2"/>
    </source>
</evidence>
<dbReference type="GO" id="GO:0015271">
    <property type="term" value="F:outward rectifier potassium channel activity"/>
    <property type="evidence" value="ECO:0007669"/>
    <property type="project" value="TreeGrafter"/>
</dbReference>
<keyword evidence="6 10" id="KW-0472">Membrane</keyword>
<keyword evidence="4 10" id="KW-1133">Transmembrane helix</keyword>
<keyword evidence="3 8" id="KW-0812">Transmembrane</keyword>
<feature type="region of interest" description="Disordered" evidence="9">
    <location>
        <begin position="422"/>
        <end position="441"/>
    </location>
</feature>
<feature type="domain" description="Potassium channel" evidence="11">
    <location>
        <begin position="168"/>
        <end position="224"/>
    </location>
</feature>
<feature type="transmembrane region" description="Helical" evidence="10">
    <location>
        <begin position="503"/>
        <end position="523"/>
    </location>
</feature>
<comment type="similarity">
    <text evidence="8">Belongs to the two pore domain potassium channel (TC 1.A.1.8) family.</text>
</comment>
<accession>A0A1I8BNJ5</accession>
<feature type="domain" description="Potassium channel" evidence="11">
    <location>
        <begin position="455"/>
        <end position="527"/>
    </location>
</feature>
<evidence type="ECO:0000256" key="8">
    <source>
        <dbReference type="RuleBase" id="RU003857"/>
    </source>
</evidence>
<evidence type="ECO:0000256" key="1">
    <source>
        <dbReference type="ARBA" id="ARBA00004141"/>
    </source>
</evidence>
<dbReference type="Pfam" id="PF07885">
    <property type="entry name" value="Ion_trans_2"/>
    <property type="match status" value="2"/>
</dbReference>
<evidence type="ECO:0000256" key="6">
    <source>
        <dbReference type="ARBA" id="ARBA00023136"/>
    </source>
</evidence>
<evidence type="ECO:0000256" key="10">
    <source>
        <dbReference type="SAM" id="Phobius"/>
    </source>
</evidence>
<evidence type="ECO:0000256" key="5">
    <source>
        <dbReference type="ARBA" id="ARBA00023065"/>
    </source>
</evidence>
<dbReference type="WBParaSite" id="MhA1_Contig335.frz3.fgene2">
    <property type="protein sequence ID" value="MhA1_Contig335.frz3.fgene2"/>
    <property type="gene ID" value="MhA1_Contig335.frz3.fgene2"/>
</dbReference>
<evidence type="ECO:0000256" key="9">
    <source>
        <dbReference type="SAM" id="MobiDB-lite"/>
    </source>
</evidence>
<keyword evidence="12" id="KW-1185">Reference proteome</keyword>
<dbReference type="InterPro" id="IPR003280">
    <property type="entry name" value="2pore_dom_K_chnl"/>
</dbReference>
<feature type="compositionally biased region" description="Low complexity" evidence="9">
    <location>
        <begin position="1345"/>
        <end position="1355"/>
    </location>
</feature>
<keyword evidence="2 8" id="KW-0813">Transport</keyword>
<comment type="subcellular location">
    <subcellularLocation>
        <location evidence="1">Membrane</location>
        <topology evidence="1">Multi-pass membrane protein</topology>
    </subcellularLocation>
</comment>
<keyword evidence="5 8" id="KW-0406">Ion transport</keyword>
<evidence type="ECO:0000313" key="12">
    <source>
        <dbReference type="Proteomes" id="UP000095281"/>
    </source>
</evidence>
<dbReference type="Gene3D" id="1.10.287.70">
    <property type="match status" value="2"/>
</dbReference>
<dbReference type="InterPro" id="IPR013099">
    <property type="entry name" value="K_chnl_dom"/>
</dbReference>
<feature type="compositionally biased region" description="Polar residues" evidence="9">
    <location>
        <begin position="29"/>
        <end position="38"/>
    </location>
</feature>
<dbReference type="GO" id="GO:0022841">
    <property type="term" value="F:potassium ion leak channel activity"/>
    <property type="evidence" value="ECO:0007669"/>
    <property type="project" value="TreeGrafter"/>
</dbReference>
<dbReference type="SUPFAM" id="SSF81324">
    <property type="entry name" value="Voltage-gated potassium channels"/>
    <property type="match status" value="2"/>
</dbReference>
<dbReference type="GO" id="GO:0030322">
    <property type="term" value="P:stabilization of membrane potential"/>
    <property type="evidence" value="ECO:0007669"/>
    <property type="project" value="TreeGrafter"/>
</dbReference>
<evidence type="ECO:0000256" key="7">
    <source>
        <dbReference type="ARBA" id="ARBA00023303"/>
    </source>
</evidence>
<keyword evidence="7 8" id="KW-0407">Ion channel</keyword>
<organism evidence="12 13">
    <name type="scientific">Meloidogyne hapla</name>
    <name type="common">Root-knot nematode worm</name>
    <dbReference type="NCBI Taxonomy" id="6305"/>
    <lineage>
        <taxon>Eukaryota</taxon>
        <taxon>Metazoa</taxon>
        <taxon>Ecdysozoa</taxon>
        <taxon>Nematoda</taxon>
        <taxon>Chromadorea</taxon>
        <taxon>Rhabditida</taxon>
        <taxon>Tylenchina</taxon>
        <taxon>Tylenchomorpha</taxon>
        <taxon>Tylenchoidea</taxon>
        <taxon>Meloidogynidae</taxon>
        <taxon>Meloidogyninae</taxon>
        <taxon>Meloidogyne</taxon>
    </lineage>
</organism>
<feature type="compositionally biased region" description="Basic and acidic residues" evidence="9">
    <location>
        <begin position="16"/>
        <end position="27"/>
    </location>
</feature>
<feature type="transmembrane region" description="Helical" evidence="10">
    <location>
        <begin position="202"/>
        <end position="224"/>
    </location>
</feature>